<evidence type="ECO:0000313" key="2">
    <source>
        <dbReference type="Proteomes" id="UP001222027"/>
    </source>
</evidence>
<dbReference type="AlphaFoldDB" id="A0AAV8R3G7"/>
<proteinExistence type="predicted"/>
<protein>
    <submittedName>
        <fullName evidence="1">Uncharacterized protein</fullName>
    </submittedName>
</protein>
<comment type="caution">
    <text evidence="1">The sequence shown here is derived from an EMBL/GenBank/DDBJ whole genome shotgun (WGS) entry which is preliminary data.</text>
</comment>
<reference evidence="1 2" key="1">
    <citation type="submission" date="2022-12" db="EMBL/GenBank/DDBJ databases">
        <title>Chromosome-scale assembly of the Ensete ventricosum genome.</title>
        <authorList>
            <person name="Dussert Y."/>
            <person name="Stocks J."/>
            <person name="Wendawek A."/>
            <person name="Woldeyes F."/>
            <person name="Nichols R.A."/>
            <person name="Borrell J.S."/>
        </authorList>
    </citation>
    <scope>NUCLEOTIDE SEQUENCE [LARGE SCALE GENOMIC DNA]</scope>
    <source>
        <strain evidence="2">cv. Maze</strain>
        <tissue evidence="1">Seeds</tissue>
    </source>
</reference>
<accession>A0AAV8R3G7</accession>
<keyword evidence="2" id="KW-1185">Reference proteome</keyword>
<dbReference type="Proteomes" id="UP001222027">
    <property type="component" value="Unassembled WGS sequence"/>
</dbReference>
<dbReference type="EMBL" id="JAQQAF010000005">
    <property type="protein sequence ID" value="KAJ8486027.1"/>
    <property type="molecule type" value="Genomic_DNA"/>
</dbReference>
<sequence>MTEATSVEGSDTDGEWAAAVEGVLETGGEPQVPGGDKHEWNLDHEAHVSMPSDISLSKNGGNAVKYKRRITGYAEEAKISRAGL</sequence>
<gene>
    <name evidence="1" type="ORF">OPV22_018512</name>
</gene>
<evidence type="ECO:0000313" key="1">
    <source>
        <dbReference type="EMBL" id="KAJ8486027.1"/>
    </source>
</evidence>
<organism evidence="1 2">
    <name type="scientific">Ensete ventricosum</name>
    <name type="common">Abyssinian banana</name>
    <name type="synonym">Musa ensete</name>
    <dbReference type="NCBI Taxonomy" id="4639"/>
    <lineage>
        <taxon>Eukaryota</taxon>
        <taxon>Viridiplantae</taxon>
        <taxon>Streptophyta</taxon>
        <taxon>Embryophyta</taxon>
        <taxon>Tracheophyta</taxon>
        <taxon>Spermatophyta</taxon>
        <taxon>Magnoliopsida</taxon>
        <taxon>Liliopsida</taxon>
        <taxon>Zingiberales</taxon>
        <taxon>Musaceae</taxon>
        <taxon>Ensete</taxon>
    </lineage>
</organism>
<name>A0AAV8R3G7_ENSVE</name>